<sequence>MFGSSYDPRFPIPEMKTANEYIKRLGWLGSKLLALFWGLSTVNVSASVLVGILAAAGLYVAYIGTDYRRAFPRISASLTKAGLLRLFIRAWPAFVAFVIVGGLVAGKITWQQLGEFKTALLGLAAIPFASSILKTLFGD</sequence>
<keyword evidence="1" id="KW-0812">Transmembrane</keyword>
<feature type="transmembrane region" description="Helical" evidence="1">
    <location>
        <begin position="86"/>
        <end position="106"/>
    </location>
</feature>
<dbReference type="AlphaFoldDB" id="A0AA37RD04"/>
<proteinExistence type="predicted"/>
<keyword evidence="1" id="KW-1133">Transmembrane helix</keyword>
<evidence type="ECO:0000313" key="3">
    <source>
        <dbReference type="Proteomes" id="UP001161257"/>
    </source>
</evidence>
<dbReference type="EMBL" id="BSKJ01000004">
    <property type="protein sequence ID" value="GLO35516.1"/>
    <property type="molecule type" value="Genomic_DNA"/>
</dbReference>
<feature type="transmembrane region" description="Helical" evidence="1">
    <location>
        <begin position="46"/>
        <end position="65"/>
    </location>
</feature>
<reference evidence="2" key="1">
    <citation type="submission" date="2023-01" db="EMBL/GenBank/DDBJ databases">
        <title>Whole-genome sequence of Pseudomonas putida NBRC 14671.</title>
        <authorList>
            <person name="Morohoshi T."/>
            <person name="Someya N."/>
        </authorList>
    </citation>
    <scope>NUCLEOTIDE SEQUENCE</scope>
    <source>
        <strain evidence="2">NBRC 14671</strain>
    </source>
</reference>
<evidence type="ECO:0000256" key="1">
    <source>
        <dbReference type="SAM" id="Phobius"/>
    </source>
</evidence>
<accession>A0AA37RD04</accession>
<name>A0AA37RD04_PSEPU</name>
<evidence type="ECO:0000313" key="2">
    <source>
        <dbReference type="EMBL" id="GLO35516.1"/>
    </source>
</evidence>
<organism evidence="2 3">
    <name type="scientific">Pseudomonas putida</name>
    <name type="common">Arthrobacter siderocapsulatus</name>
    <dbReference type="NCBI Taxonomy" id="303"/>
    <lineage>
        <taxon>Bacteria</taxon>
        <taxon>Pseudomonadati</taxon>
        <taxon>Pseudomonadota</taxon>
        <taxon>Gammaproteobacteria</taxon>
        <taxon>Pseudomonadales</taxon>
        <taxon>Pseudomonadaceae</taxon>
        <taxon>Pseudomonas</taxon>
    </lineage>
</organism>
<dbReference type="RefSeq" id="WP_284353541.1">
    <property type="nucleotide sequence ID" value="NZ_BSKF01000002.1"/>
</dbReference>
<feature type="transmembrane region" description="Helical" evidence="1">
    <location>
        <begin position="118"/>
        <end position="137"/>
    </location>
</feature>
<protein>
    <submittedName>
        <fullName evidence="2">Uncharacterized protein</fullName>
    </submittedName>
</protein>
<keyword evidence="1" id="KW-0472">Membrane</keyword>
<comment type="caution">
    <text evidence="2">The sequence shown here is derived from an EMBL/GenBank/DDBJ whole genome shotgun (WGS) entry which is preliminary data.</text>
</comment>
<dbReference type="Proteomes" id="UP001161257">
    <property type="component" value="Unassembled WGS sequence"/>
</dbReference>
<gene>
    <name evidence="2" type="ORF">PPUN14671_23490</name>
</gene>